<dbReference type="EMBL" id="JAGDYM010000005">
    <property type="protein sequence ID" value="MBO1901457.1"/>
    <property type="molecule type" value="Genomic_DNA"/>
</dbReference>
<feature type="transmembrane region" description="Helical" evidence="3">
    <location>
        <begin position="102"/>
        <end position="120"/>
    </location>
</feature>
<dbReference type="Pfam" id="PF02632">
    <property type="entry name" value="BioY"/>
    <property type="match status" value="1"/>
</dbReference>
<keyword evidence="5" id="KW-1185">Reference proteome</keyword>
<keyword evidence="3" id="KW-0472">Membrane</keyword>
<feature type="transmembrane region" description="Helical" evidence="3">
    <location>
        <begin position="49"/>
        <end position="67"/>
    </location>
</feature>
<evidence type="ECO:0000256" key="2">
    <source>
        <dbReference type="SAM" id="MobiDB-lite"/>
    </source>
</evidence>
<dbReference type="Proteomes" id="UP000664382">
    <property type="component" value="Unassembled WGS sequence"/>
</dbReference>
<name>A0A939MMD7_9MICO</name>
<accession>A0A939MMD7</accession>
<dbReference type="Gene3D" id="1.10.1760.20">
    <property type="match status" value="1"/>
</dbReference>
<reference evidence="4" key="1">
    <citation type="submission" date="2021-03" db="EMBL/GenBank/DDBJ databases">
        <title>Leucobacter chromiisoli sp. nov., isolated from chromium-containing soil of chemical plant.</title>
        <authorList>
            <person name="Xu Z."/>
        </authorList>
    </citation>
    <scope>NUCLEOTIDE SEQUENCE</scope>
    <source>
        <strain evidence="4">S27</strain>
    </source>
</reference>
<feature type="region of interest" description="Disordered" evidence="2">
    <location>
        <begin position="209"/>
        <end position="229"/>
    </location>
</feature>
<dbReference type="InterPro" id="IPR003784">
    <property type="entry name" value="BioY"/>
</dbReference>
<comment type="similarity">
    <text evidence="1">Belongs to the BioY family.</text>
</comment>
<keyword evidence="3" id="KW-0812">Transmembrane</keyword>
<evidence type="ECO:0000256" key="1">
    <source>
        <dbReference type="ARBA" id="ARBA00010692"/>
    </source>
</evidence>
<feature type="transmembrane region" description="Helical" evidence="3">
    <location>
        <begin position="24"/>
        <end position="43"/>
    </location>
</feature>
<organism evidence="4 5">
    <name type="scientific">Leucobacter weissii</name>
    <dbReference type="NCBI Taxonomy" id="1983706"/>
    <lineage>
        <taxon>Bacteria</taxon>
        <taxon>Bacillati</taxon>
        <taxon>Actinomycetota</taxon>
        <taxon>Actinomycetes</taxon>
        <taxon>Micrococcales</taxon>
        <taxon>Microbacteriaceae</taxon>
        <taxon>Leucobacter</taxon>
    </lineage>
</organism>
<sequence>MTQHEPQLPAAPAGRRRSRPATDLALIAVFAALIAVSAILPAITIAGPVPFTLQTFAILLTGAVLGARRGFLAALLYLAVGAIGIPVFAGGSSGLAPFAGPTAGYLVSFPLAAAATGFIAQRLSLRSAASSAALLFLAALAGVVVNHGLGILGLAWRGGMSLPEAALVDVVFLPGDIVKALLAAIVATAVHRAFPGLLGDRDRRETVAEAAPLDAGAGRADPAAAPDRA</sequence>
<comment type="caution">
    <text evidence="4">The sequence shown here is derived from an EMBL/GenBank/DDBJ whole genome shotgun (WGS) entry which is preliminary data.</text>
</comment>
<dbReference type="GO" id="GO:0005886">
    <property type="term" value="C:plasma membrane"/>
    <property type="evidence" value="ECO:0007669"/>
    <property type="project" value="InterPro"/>
</dbReference>
<evidence type="ECO:0000313" key="4">
    <source>
        <dbReference type="EMBL" id="MBO1901457.1"/>
    </source>
</evidence>
<protein>
    <submittedName>
        <fullName evidence="4">Biotin transporter BioY</fullName>
    </submittedName>
</protein>
<keyword evidence="3" id="KW-1133">Transmembrane helix</keyword>
<feature type="transmembrane region" description="Helical" evidence="3">
    <location>
        <begin position="132"/>
        <end position="157"/>
    </location>
</feature>
<dbReference type="PANTHER" id="PTHR34295:SF1">
    <property type="entry name" value="BIOTIN TRANSPORTER BIOY"/>
    <property type="match status" value="1"/>
</dbReference>
<dbReference type="GO" id="GO:0015225">
    <property type="term" value="F:biotin transmembrane transporter activity"/>
    <property type="evidence" value="ECO:0007669"/>
    <property type="project" value="InterPro"/>
</dbReference>
<feature type="transmembrane region" description="Helical" evidence="3">
    <location>
        <begin position="74"/>
        <end position="96"/>
    </location>
</feature>
<dbReference type="AlphaFoldDB" id="A0A939MMD7"/>
<evidence type="ECO:0000256" key="3">
    <source>
        <dbReference type="SAM" id="Phobius"/>
    </source>
</evidence>
<proteinExistence type="inferred from homology"/>
<dbReference type="PANTHER" id="PTHR34295">
    <property type="entry name" value="BIOTIN TRANSPORTER BIOY"/>
    <property type="match status" value="1"/>
</dbReference>
<dbReference type="RefSeq" id="WP_208097055.1">
    <property type="nucleotide sequence ID" value="NZ_JAGDYM010000005.1"/>
</dbReference>
<gene>
    <name evidence="4" type="ORF">J4H92_05785</name>
</gene>
<evidence type="ECO:0000313" key="5">
    <source>
        <dbReference type="Proteomes" id="UP000664382"/>
    </source>
</evidence>